<dbReference type="InterPro" id="IPR002052">
    <property type="entry name" value="DNA_methylase_N6_adenine_CS"/>
</dbReference>
<dbReference type="Proteomes" id="UP000593594">
    <property type="component" value="Chromosome"/>
</dbReference>
<dbReference type="PANTHER" id="PTHR18895:SF74">
    <property type="entry name" value="MTRF1L RELEASE FACTOR GLUTAMINE METHYLTRANSFERASE"/>
    <property type="match status" value="1"/>
</dbReference>
<dbReference type="GO" id="GO:0032259">
    <property type="term" value="P:methylation"/>
    <property type="evidence" value="ECO:0007669"/>
    <property type="project" value="UniProtKB-KW"/>
</dbReference>
<sequence length="305" mass="32187">MDGIVRGGAALTGVLDLRAAQRHARDRLRAGGVGSADLDARLLVAAAIEEDWTVLVSHPERPVSARERTLIDALIARRLSGEPVSRILGEREFWGLDFEIGPATLDPRPDTETLIERCLEIAQAQDWQAGAPAVLDLGTGSGCILVALLSEWPGATGIGLDRSYEALRVARANAGRHGLEGRSAFLCGDWDEALGGTFDIIVSNPPYIPSADIRGLAREVADHDPRGALDGGADGLDAYRRIVPAAAKRLRPGGWLAVEVGAGQADAVAELFAANGLRPGAGLDAIARDLAQRGRVVSMQRPPLS</sequence>
<proteinExistence type="inferred from homology"/>
<evidence type="ECO:0000259" key="5">
    <source>
        <dbReference type="Pfam" id="PF13847"/>
    </source>
</evidence>
<dbReference type="Pfam" id="PF17827">
    <property type="entry name" value="PrmC_N"/>
    <property type="match status" value="1"/>
</dbReference>
<reference evidence="7 8" key="1">
    <citation type="submission" date="2020-06" db="EMBL/GenBank/DDBJ databases">
        <title>Genome sequence of 2 isolates from Red Sea Mangroves.</title>
        <authorList>
            <person name="Sefrji F."/>
            <person name="Michoud G."/>
            <person name="Merlino G."/>
            <person name="Daffonchio D."/>
        </authorList>
    </citation>
    <scope>NUCLEOTIDE SEQUENCE [LARGE SCALE GENOMIC DNA]</scope>
    <source>
        <strain evidence="7 8">R1DC25</strain>
    </source>
</reference>
<dbReference type="GO" id="GO:0102559">
    <property type="term" value="F:peptide chain release factor N(5)-glutamine methyltransferase activity"/>
    <property type="evidence" value="ECO:0007669"/>
    <property type="project" value="UniProtKB-EC"/>
</dbReference>
<dbReference type="Pfam" id="PF13847">
    <property type="entry name" value="Methyltransf_31"/>
    <property type="match status" value="1"/>
</dbReference>
<accession>A0A7S8C442</accession>
<dbReference type="CDD" id="cd02440">
    <property type="entry name" value="AdoMet_MTases"/>
    <property type="match status" value="1"/>
</dbReference>
<dbReference type="EC" id="2.1.1.297" evidence="4"/>
<feature type="binding site" evidence="4">
    <location>
        <position position="161"/>
    </location>
    <ligand>
        <name>S-adenosyl-L-methionine</name>
        <dbReference type="ChEBI" id="CHEBI:59789"/>
    </ligand>
</feature>
<dbReference type="KEGG" id="kmn:HW532_10305"/>
<feature type="binding site" evidence="4">
    <location>
        <position position="190"/>
    </location>
    <ligand>
        <name>S-adenosyl-L-methionine</name>
        <dbReference type="ChEBI" id="CHEBI:59789"/>
    </ligand>
</feature>
<feature type="binding site" evidence="4">
    <location>
        <position position="204"/>
    </location>
    <ligand>
        <name>S-adenosyl-L-methionine</name>
        <dbReference type="ChEBI" id="CHEBI:59789"/>
    </ligand>
</feature>
<evidence type="ECO:0000313" key="7">
    <source>
        <dbReference type="EMBL" id="QPC43043.1"/>
    </source>
</evidence>
<dbReference type="Gene3D" id="3.40.50.150">
    <property type="entry name" value="Vaccinia Virus protein VP39"/>
    <property type="match status" value="1"/>
</dbReference>
<dbReference type="InterPro" id="IPR029063">
    <property type="entry name" value="SAM-dependent_MTases_sf"/>
</dbReference>
<dbReference type="EMBL" id="CP058214">
    <property type="protein sequence ID" value="QPC43043.1"/>
    <property type="molecule type" value="Genomic_DNA"/>
</dbReference>
<keyword evidence="3 4" id="KW-0949">S-adenosyl-L-methionine</keyword>
<dbReference type="PRINTS" id="PR00507">
    <property type="entry name" value="N12N6MTFRASE"/>
</dbReference>
<evidence type="ECO:0000256" key="2">
    <source>
        <dbReference type="ARBA" id="ARBA00022679"/>
    </source>
</evidence>
<dbReference type="InterPro" id="IPR050320">
    <property type="entry name" value="N5-glutamine_MTase"/>
</dbReference>
<dbReference type="InterPro" id="IPR019874">
    <property type="entry name" value="RF_methyltr_PrmC"/>
</dbReference>
<dbReference type="PROSITE" id="PS00092">
    <property type="entry name" value="N6_MTASE"/>
    <property type="match status" value="1"/>
</dbReference>
<keyword evidence="8" id="KW-1185">Reference proteome</keyword>
<feature type="binding site" evidence="4">
    <location>
        <begin position="204"/>
        <end position="207"/>
    </location>
    <ligand>
        <name>substrate</name>
    </ligand>
</feature>
<feature type="domain" description="Release factor glutamine methyltransferase N-terminal" evidence="6">
    <location>
        <begin position="20"/>
        <end position="89"/>
    </location>
</feature>
<evidence type="ECO:0000313" key="8">
    <source>
        <dbReference type="Proteomes" id="UP000593594"/>
    </source>
</evidence>
<evidence type="ECO:0000256" key="4">
    <source>
        <dbReference type="HAMAP-Rule" id="MF_02126"/>
    </source>
</evidence>
<dbReference type="AlphaFoldDB" id="A0A7S8C442"/>
<dbReference type="NCBIfam" id="TIGR00536">
    <property type="entry name" value="hemK_fam"/>
    <property type="match status" value="1"/>
</dbReference>
<keyword evidence="1 4" id="KW-0489">Methyltransferase</keyword>
<dbReference type="SUPFAM" id="SSF53335">
    <property type="entry name" value="S-adenosyl-L-methionine-dependent methyltransferases"/>
    <property type="match status" value="1"/>
</dbReference>
<dbReference type="InterPro" id="IPR040758">
    <property type="entry name" value="PrmC_N"/>
</dbReference>
<comment type="similarity">
    <text evidence="4">Belongs to the protein N5-glutamine methyltransferase family. PrmC subfamily.</text>
</comment>
<feature type="binding site" evidence="4">
    <location>
        <begin position="138"/>
        <end position="142"/>
    </location>
    <ligand>
        <name>S-adenosyl-L-methionine</name>
        <dbReference type="ChEBI" id="CHEBI:59789"/>
    </ligand>
</feature>
<dbReference type="InterPro" id="IPR004556">
    <property type="entry name" value="HemK-like"/>
</dbReference>
<dbReference type="NCBIfam" id="TIGR03534">
    <property type="entry name" value="RF_mod_PrmC"/>
    <property type="match status" value="1"/>
</dbReference>
<comment type="function">
    <text evidence="4">Methylates the class 1 translation termination release factors RF1/PrfA and RF2/PrfB on the glutamine residue of the universally conserved GGQ motif.</text>
</comment>
<dbReference type="Gene3D" id="1.10.8.10">
    <property type="entry name" value="DNA helicase RuvA subunit, C-terminal domain"/>
    <property type="match status" value="1"/>
</dbReference>
<evidence type="ECO:0000256" key="3">
    <source>
        <dbReference type="ARBA" id="ARBA00022691"/>
    </source>
</evidence>
<organism evidence="7 8">
    <name type="scientific">Kaustia mangrovi</name>
    <dbReference type="NCBI Taxonomy" id="2593653"/>
    <lineage>
        <taxon>Bacteria</taxon>
        <taxon>Pseudomonadati</taxon>
        <taxon>Pseudomonadota</taxon>
        <taxon>Alphaproteobacteria</taxon>
        <taxon>Hyphomicrobiales</taxon>
        <taxon>Parvibaculaceae</taxon>
        <taxon>Kaustia</taxon>
    </lineage>
</organism>
<gene>
    <name evidence="4 7" type="primary">prmC</name>
    <name evidence="7" type="ORF">HW532_10305</name>
</gene>
<evidence type="ECO:0000256" key="1">
    <source>
        <dbReference type="ARBA" id="ARBA00022603"/>
    </source>
</evidence>
<evidence type="ECO:0000259" key="6">
    <source>
        <dbReference type="Pfam" id="PF17827"/>
    </source>
</evidence>
<name>A0A7S8C442_9HYPH</name>
<dbReference type="GO" id="GO:0003676">
    <property type="term" value="F:nucleic acid binding"/>
    <property type="evidence" value="ECO:0007669"/>
    <property type="project" value="InterPro"/>
</dbReference>
<feature type="domain" description="Methyltransferase" evidence="5">
    <location>
        <begin position="133"/>
        <end position="204"/>
    </location>
</feature>
<protein>
    <recommendedName>
        <fullName evidence="4">Release factor glutamine methyltransferase</fullName>
        <shortName evidence="4">RF MTase</shortName>
        <ecNumber evidence="4">2.1.1.297</ecNumber>
    </recommendedName>
    <alternativeName>
        <fullName evidence="4">N5-glutamine methyltransferase PrmC</fullName>
    </alternativeName>
    <alternativeName>
        <fullName evidence="4">Protein-(glutamine-N5) MTase PrmC</fullName>
    </alternativeName>
    <alternativeName>
        <fullName evidence="4">Protein-glutamine N-methyltransferase PrmC</fullName>
    </alternativeName>
</protein>
<dbReference type="HAMAP" id="MF_02126">
    <property type="entry name" value="RF_methyltr_PrmC"/>
    <property type="match status" value="1"/>
</dbReference>
<dbReference type="RefSeq" id="WP_213164283.1">
    <property type="nucleotide sequence ID" value="NZ_CP058214.1"/>
</dbReference>
<dbReference type="InterPro" id="IPR025714">
    <property type="entry name" value="Methyltranfer_dom"/>
</dbReference>
<comment type="catalytic activity">
    <reaction evidence="4">
        <text>L-glutaminyl-[peptide chain release factor] + S-adenosyl-L-methionine = N(5)-methyl-L-glutaminyl-[peptide chain release factor] + S-adenosyl-L-homocysteine + H(+)</text>
        <dbReference type="Rhea" id="RHEA:42896"/>
        <dbReference type="Rhea" id="RHEA-COMP:10271"/>
        <dbReference type="Rhea" id="RHEA-COMP:10272"/>
        <dbReference type="ChEBI" id="CHEBI:15378"/>
        <dbReference type="ChEBI" id="CHEBI:30011"/>
        <dbReference type="ChEBI" id="CHEBI:57856"/>
        <dbReference type="ChEBI" id="CHEBI:59789"/>
        <dbReference type="ChEBI" id="CHEBI:61891"/>
        <dbReference type="EC" id="2.1.1.297"/>
    </reaction>
</comment>
<dbReference type="PANTHER" id="PTHR18895">
    <property type="entry name" value="HEMK METHYLTRANSFERASE"/>
    <property type="match status" value="1"/>
</dbReference>
<keyword evidence="2 4" id="KW-0808">Transferase</keyword>